<name>A0A6J1P0L0_BICAN</name>
<protein>
    <submittedName>
        <fullName evidence="3">Uncharacterized protein LOC112054969</fullName>
    </submittedName>
</protein>
<evidence type="ECO:0000313" key="2">
    <source>
        <dbReference type="Proteomes" id="UP001652582"/>
    </source>
</evidence>
<gene>
    <name evidence="3" type="primary">LOC112054969</name>
</gene>
<accession>A0A6J1P0L0</accession>
<evidence type="ECO:0000313" key="3">
    <source>
        <dbReference type="RefSeq" id="XP_023950698.1"/>
    </source>
</evidence>
<feature type="transmembrane region" description="Helical" evidence="1">
    <location>
        <begin position="89"/>
        <end position="113"/>
    </location>
</feature>
<dbReference type="KEGG" id="bany:112054969"/>
<keyword evidence="2" id="KW-1185">Reference proteome</keyword>
<dbReference type="GeneID" id="112054969"/>
<organism evidence="2 3">
    <name type="scientific">Bicyclus anynana</name>
    <name type="common">Squinting bush brown butterfly</name>
    <dbReference type="NCBI Taxonomy" id="110368"/>
    <lineage>
        <taxon>Eukaryota</taxon>
        <taxon>Metazoa</taxon>
        <taxon>Ecdysozoa</taxon>
        <taxon>Arthropoda</taxon>
        <taxon>Hexapoda</taxon>
        <taxon>Insecta</taxon>
        <taxon>Pterygota</taxon>
        <taxon>Neoptera</taxon>
        <taxon>Endopterygota</taxon>
        <taxon>Lepidoptera</taxon>
        <taxon>Glossata</taxon>
        <taxon>Ditrysia</taxon>
        <taxon>Papilionoidea</taxon>
        <taxon>Nymphalidae</taxon>
        <taxon>Satyrinae</taxon>
        <taxon>Satyrini</taxon>
        <taxon>Mycalesina</taxon>
        <taxon>Bicyclus</taxon>
    </lineage>
</organism>
<keyword evidence="1" id="KW-0472">Membrane</keyword>
<dbReference type="AlphaFoldDB" id="A0A6J1P0L0"/>
<keyword evidence="1" id="KW-1133">Transmembrane helix</keyword>
<evidence type="ECO:0000256" key="1">
    <source>
        <dbReference type="SAM" id="Phobius"/>
    </source>
</evidence>
<proteinExistence type="predicted"/>
<feature type="transmembrane region" description="Helical" evidence="1">
    <location>
        <begin position="56"/>
        <end position="77"/>
    </location>
</feature>
<sequence length="191" mass="22323">MMVKNCFLCVPLRAGLLIWGYSAVIIIYTNLLFWLYELHVIWTKSEFNSNQFILKTFILLFVAMYLLFHVVLISGLHNRSSGLLDIYKGFLTIWLILEGIFAALYIPLSMYQMYQENIKYYEVTAVFMLLSKFLFYAAVVVVVVCILKVYILVCVRSVKSTFKNEEIRESEPFAQNPDVTDNRRPNYDSDC</sequence>
<dbReference type="Proteomes" id="UP001652582">
    <property type="component" value="Chromosome 16"/>
</dbReference>
<reference evidence="3" key="1">
    <citation type="submission" date="2025-08" db="UniProtKB">
        <authorList>
            <consortium name="RefSeq"/>
        </authorList>
    </citation>
    <scope>IDENTIFICATION</scope>
</reference>
<dbReference type="OrthoDB" id="7461624at2759"/>
<feature type="transmembrane region" description="Helical" evidence="1">
    <location>
        <begin position="133"/>
        <end position="153"/>
    </location>
</feature>
<dbReference type="RefSeq" id="XP_023950698.1">
    <property type="nucleotide sequence ID" value="XM_024094930.2"/>
</dbReference>
<keyword evidence="1" id="KW-0812">Transmembrane</keyword>
<feature type="transmembrane region" description="Helical" evidence="1">
    <location>
        <begin position="12"/>
        <end position="36"/>
    </location>
</feature>